<keyword evidence="4 12" id="KW-0812">Transmembrane</keyword>
<feature type="transmembrane region" description="Helical" evidence="12">
    <location>
        <begin position="48"/>
        <end position="71"/>
    </location>
</feature>
<feature type="transmembrane region" description="Helical" evidence="12">
    <location>
        <begin position="20"/>
        <end position="36"/>
    </location>
</feature>
<keyword evidence="10 12" id="KW-0472">Membrane</keyword>
<evidence type="ECO:0000256" key="8">
    <source>
        <dbReference type="ARBA" id="ARBA00022989"/>
    </source>
</evidence>
<accession>A0AA37Q8Z1</accession>
<evidence type="ECO:0000256" key="6">
    <source>
        <dbReference type="ARBA" id="ARBA00022882"/>
    </source>
</evidence>
<sequence>MHGLLDGRAEAGDPLDVACYYALLGAIVLAIAVMVLETVPSVATRWSLALGALDVGLGAVFVVEYVARVWSAPVDPRYADGWRGRLRFMRSPLALLDLIAVMALLLPHLTFDLRTARIARIFALLRVGKLGRTARSLAMAQRIFRARRDDLLLAMGAVGSLLLVGSTMVYFAEHDAQPEKFSSIPEALWWGVATITTVGYGDVYPVTTIGKLIGGCLAVFGIASFALPTAILGAAFLEELQRARGVDAHAPCPTCGRPPADDAGSAGST</sequence>
<gene>
    <name evidence="14" type="ORF">rosag_10140</name>
</gene>
<comment type="subcellular location">
    <subcellularLocation>
        <location evidence="1">Membrane</location>
        <topology evidence="1">Multi-pass membrane protein</topology>
    </subcellularLocation>
</comment>
<dbReference type="Proteomes" id="UP001161325">
    <property type="component" value="Unassembled WGS sequence"/>
</dbReference>
<feature type="transmembrane region" description="Helical" evidence="12">
    <location>
        <begin position="151"/>
        <end position="172"/>
    </location>
</feature>
<evidence type="ECO:0000256" key="7">
    <source>
        <dbReference type="ARBA" id="ARBA00022958"/>
    </source>
</evidence>
<keyword evidence="8 12" id="KW-1133">Transmembrane helix</keyword>
<feature type="transmembrane region" description="Helical" evidence="12">
    <location>
        <begin position="212"/>
        <end position="237"/>
    </location>
</feature>
<dbReference type="GO" id="GO:0005249">
    <property type="term" value="F:voltage-gated potassium channel activity"/>
    <property type="evidence" value="ECO:0007669"/>
    <property type="project" value="InterPro"/>
</dbReference>
<dbReference type="PANTHER" id="PTHR11537:SF254">
    <property type="entry name" value="POTASSIUM VOLTAGE-GATED CHANNEL PROTEIN SHAB"/>
    <property type="match status" value="1"/>
</dbReference>
<evidence type="ECO:0000313" key="15">
    <source>
        <dbReference type="Proteomes" id="UP001161325"/>
    </source>
</evidence>
<dbReference type="PRINTS" id="PR00169">
    <property type="entry name" value="KCHANNEL"/>
</dbReference>
<dbReference type="SUPFAM" id="SSF81324">
    <property type="entry name" value="Voltage-gated potassium channels"/>
    <property type="match status" value="1"/>
</dbReference>
<dbReference type="InterPro" id="IPR028325">
    <property type="entry name" value="VG_K_chnl"/>
</dbReference>
<dbReference type="EMBL" id="BRXS01000002">
    <property type="protein sequence ID" value="GLC24501.1"/>
    <property type="molecule type" value="Genomic_DNA"/>
</dbReference>
<dbReference type="InterPro" id="IPR027359">
    <property type="entry name" value="Volt_channel_dom_sf"/>
</dbReference>
<evidence type="ECO:0000256" key="3">
    <source>
        <dbReference type="ARBA" id="ARBA00022538"/>
    </source>
</evidence>
<keyword evidence="11" id="KW-0407">Ion channel</keyword>
<dbReference type="PANTHER" id="PTHR11537">
    <property type="entry name" value="VOLTAGE-GATED POTASSIUM CHANNEL"/>
    <property type="match status" value="1"/>
</dbReference>
<feature type="domain" description="Ion transport" evidence="13">
    <location>
        <begin position="20"/>
        <end position="241"/>
    </location>
</feature>
<evidence type="ECO:0000256" key="4">
    <source>
        <dbReference type="ARBA" id="ARBA00022692"/>
    </source>
</evidence>
<evidence type="ECO:0000256" key="5">
    <source>
        <dbReference type="ARBA" id="ARBA00022826"/>
    </source>
</evidence>
<keyword evidence="15" id="KW-1185">Reference proteome</keyword>
<feature type="transmembrane region" description="Helical" evidence="12">
    <location>
        <begin position="91"/>
        <end position="111"/>
    </location>
</feature>
<protein>
    <recommendedName>
        <fullName evidence="13">Ion transport domain-containing protein</fullName>
    </recommendedName>
</protein>
<organism evidence="14 15">
    <name type="scientific">Roseisolibacter agri</name>
    <dbReference type="NCBI Taxonomy" id="2014610"/>
    <lineage>
        <taxon>Bacteria</taxon>
        <taxon>Pseudomonadati</taxon>
        <taxon>Gemmatimonadota</taxon>
        <taxon>Gemmatimonadia</taxon>
        <taxon>Gemmatimonadales</taxon>
        <taxon>Gemmatimonadaceae</taxon>
        <taxon>Roseisolibacter</taxon>
    </lineage>
</organism>
<evidence type="ECO:0000256" key="11">
    <source>
        <dbReference type="ARBA" id="ARBA00023303"/>
    </source>
</evidence>
<name>A0AA37Q8Z1_9BACT</name>
<reference evidence="14" key="1">
    <citation type="submission" date="2022-08" db="EMBL/GenBank/DDBJ databases">
        <title>Draft genome sequencing of Roseisolibacter agri AW1220.</title>
        <authorList>
            <person name="Tobiishi Y."/>
            <person name="Tonouchi A."/>
        </authorList>
    </citation>
    <scope>NUCLEOTIDE SEQUENCE</scope>
    <source>
        <strain evidence="14">AW1220</strain>
    </source>
</reference>
<comment type="caution">
    <text evidence="14">The sequence shown here is derived from an EMBL/GenBank/DDBJ whole genome shotgun (WGS) entry which is preliminary data.</text>
</comment>
<dbReference type="GO" id="GO:0008076">
    <property type="term" value="C:voltage-gated potassium channel complex"/>
    <property type="evidence" value="ECO:0007669"/>
    <property type="project" value="InterPro"/>
</dbReference>
<evidence type="ECO:0000259" key="13">
    <source>
        <dbReference type="Pfam" id="PF00520"/>
    </source>
</evidence>
<keyword evidence="3" id="KW-0633">Potassium transport</keyword>
<dbReference type="GO" id="GO:0001508">
    <property type="term" value="P:action potential"/>
    <property type="evidence" value="ECO:0007669"/>
    <property type="project" value="TreeGrafter"/>
</dbReference>
<proteinExistence type="predicted"/>
<evidence type="ECO:0000256" key="9">
    <source>
        <dbReference type="ARBA" id="ARBA00023065"/>
    </source>
</evidence>
<evidence type="ECO:0000313" key="14">
    <source>
        <dbReference type="EMBL" id="GLC24501.1"/>
    </source>
</evidence>
<dbReference type="Gene3D" id="1.20.120.350">
    <property type="entry name" value="Voltage-gated potassium channels. Chain C"/>
    <property type="match status" value="1"/>
</dbReference>
<evidence type="ECO:0000256" key="2">
    <source>
        <dbReference type="ARBA" id="ARBA00022448"/>
    </source>
</evidence>
<evidence type="ECO:0000256" key="12">
    <source>
        <dbReference type="SAM" id="Phobius"/>
    </source>
</evidence>
<keyword evidence="9" id="KW-0406">Ion transport</keyword>
<evidence type="ECO:0000256" key="1">
    <source>
        <dbReference type="ARBA" id="ARBA00004141"/>
    </source>
</evidence>
<dbReference type="Gene3D" id="1.20.5.110">
    <property type="match status" value="1"/>
</dbReference>
<evidence type="ECO:0000256" key="10">
    <source>
        <dbReference type="ARBA" id="ARBA00023136"/>
    </source>
</evidence>
<dbReference type="AlphaFoldDB" id="A0AA37Q8Z1"/>
<keyword evidence="5" id="KW-0631">Potassium channel</keyword>
<dbReference type="Pfam" id="PF00520">
    <property type="entry name" value="Ion_trans"/>
    <property type="match status" value="1"/>
</dbReference>
<keyword evidence="2" id="KW-0813">Transport</keyword>
<keyword evidence="6" id="KW-0851">Voltage-gated channel</keyword>
<dbReference type="InterPro" id="IPR005821">
    <property type="entry name" value="Ion_trans_dom"/>
</dbReference>
<keyword evidence="7" id="KW-0630">Potassium</keyword>
<dbReference type="Gene3D" id="1.10.287.70">
    <property type="match status" value="1"/>
</dbReference>